<keyword evidence="7" id="KW-0378">Hydrolase</keyword>
<dbReference type="InterPro" id="IPR031330">
    <property type="entry name" value="Gly_Hdrlase_35_cat"/>
</dbReference>
<evidence type="ECO:0000313" key="16">
    <source>
        <dbReference type="EMBL" id="KAL1583916.1"/>
    </source>
</evidence>
<evidence type="ECO:0000256" key="6">
    <source>
        <dbReference type="ARBA" id="ARBA00022729"/>
    </source>
</evidence>
<keyword evidence="6 14" id="KW-0732">Signal</keyword>
<evidence type="ECO:0000256" key="10">
    <source>
        <dbReference type="ARBA" id="ARBA00023277"/>
    </source>
</evidence>
<dbReference type="SUPFAM" id="SSF49785">
    <property type="entry name" value="Galactose-binding domain-like"/>
    <property type="match status" value="2"/>
</dbReference>
<dbReference type="InterPro" id="IPR037110">
    <property type="entry name" value="Betagal_dom2_sf"/>
</dbReference>
<dbReference type="Pfam" id="PF13363">
    <property type="entry name" value="BetaGal_dom3"/>
    <property type="match status" value="1"/>
</dbReference>
<dbReference type="Pfam" id="PF10435">
    <property type="entry name" value="BetaGal_dom2"/>
    <property type="match status" value="1"/>
</dbReference>
<dbReference type="InterPro" id="IPR001944">
    <property type="entry name" value="Glycoside_Hdrlase_35"/>
</dbReference>
<evidence type="ECO:0000256" key="5">
    <source>
        <dbReference type="ARBA" id="ARBA00022525"/>
    </source>
</evidence>
<evidence type="ECO:0000256" key="7">
    <source>
        <dbReference type="ARBA" id="ARBA00022801"/>
    </source>
</evidence>
<dbReference type="Gene3D" id="2.60.120.260">
    <property type="entry name" value="Galactose-binding domain-like"/>
    <property type="match status" value="2"/>
</dbReference>
<dbReference type="PRINTS" id="PR00742">
    <property type="entry name" value="GLHYDRLASE35"/>
</dbReference>
<evidence type="ECO:0000256" key="12">
    <source>
        <dbReference type="ARBA" id="ARBA00023326"/>
    </source>
</evidence>
<keyword evidence="10" id="KW-0119">Carbohydrate metabolism</keyword>
<feature type="chain" id="PRO_5044186588" description="beta-galactosidase" evidence="14">
    <location>
        <begin position="22"/>
        <end position="1007"/>
    </location>
</feature>
<keyword evidence="17" id="KW-1185">Reference proteome</keyword>
<evidence type="ECO:0000256" key="14">
    <source>
        <dbReference type="SAM" id="SignalP"/>
    </source>
</evidence>
<evidence type="ECO:0000256" key="11">
    <source>
        <dbReference type="ARBA" id="ARBA00023295"/>
    </source>
</evidence>
<dbReference type="InterPro" id="IPR008979">
    <property type="entry name" value="Galactose-bd-like_sf"/>
</dbReference>
<dbReference type="Gene3D" id="3.20.20.80">
    <property type="entry name" value="Glycosidases"/>
    <property type="match status" value="1"/>
</dbReference>
<evidence type="ECO:0000256" key="13">
    <source>
        <dbReference type="RuleBase" id="RU003679"/>
    </source>
</evidence>
<comment type="subcellular location">
    <subcellularLocation>
        <location evidence="2">Secreted</location>
    </subcellularLocation>
</comment>
<evidence type="ECO:0000256" key="4">
    <source>
        <dbReference type="ARBA" id="ARBA00012756"/>
    </source>
</evidence>
<keyword evidence="12" id="KW-0624">Polysaccharide degradation</keyword>
<organism evidence="16 17">
    <name type="scientific">Cladosporium halotolerans</name>
    <dbReference type="NCBI Taxonomy" id="1052096"/>
    <lineage>
        <taxon>Eukaryota</taxon>
        <taxon>Fungi</taxon>
        <taxon>Dikarya</taxon>
        <taxon>Ascomycota</taxon>
        <taxon>Pezizomycotina</taxon>
        <taxon>Dothideomycetes</taxon>
        <taxon>Dothideomycetidae</taxon>
        <taxon>Cladosporiales</taxon>
        <taxon>Cladosporiaceae</taxon>
        <taxon>Cladosporium</taxon>
    </lineage>
</organism>
<dbReference type="EMBL" id="JAAQHG020000030">
    <property type="protein sequence ID" value="KAL1583916.1"/>
    <property type="molecule type" value="Genomic_DNA"/>
</dbReference>
<evidence type="ECO:0000256" key="1">
    <source>
        <dbReference type="ARBA" id="ARBA00001412"/>
    </source>
</evidence>
<keyword evidence="8" id="KW-1015">Disulfide bond</keyword>
<sequence>MLWQSFTITAALCCQTVFGLALHDHQTTTLSNKRQIDDLVTWDEHSLFVRGERIFLYSAEFHPWRLPVPDLWVDVLQKIKALGYNGVSFYVDWALLEGSPGNFSAEGALGYEAFFSAAEEVGLYLIARPGPYINAEVSGGGFPGWLSRTSDILRTNETGYLDATQNYVSHIGRIIAEAQITNGGPIVLFQPENELTFGAPWVKWPDVEYMEAVNQQFRDTGIVVPFINNEAAAIGLFVPGEPGGPDIYGHDNYPGGWNCSDPTNWTQSNLPTNFRQLHLEQSPNTPYSILEFQGGALDSWGGPGLDGCAALINSEFQRVFFKNNFGNGITIFNIYMTYGGTNWGNLGQSGGYTSYDYGAAIREDRTLTREKYYEANLIAQFVVSSPAYLSATPANLTNSSYASTSAITTTPIFGDPTNFYIVRHSNYTTLASTSYSFTASTKAVGNVTIPQLGGTLTLNGRDSKTHVTDYDVRGINLIYSSAEIYSHAKTGKKRILLLYGLAGETHELAFASRLGRPTVEGGSVKIARRASMYVVQWTVTAERKVLHYGDDIDVYLLWRNDAFNYWTLELESPAPIGNYTSPQKDLVIAKAGYLLRTASVSGSSLYLTGDVNATTTLEILASPTKVRNVYFNEKKLRDVKSSHGRLTTKLEYKRPNLKLPDLSQLRWKYVDSLPEVGDEYDDSAWESASNTETNNTVRDDAGNVFELKTPTSLIASDYGYHTGSLIYRGHFVANGDESSLYLSTTGGLGFGHSVWINGNYVGSWIGNSTARSYNQTLSMSPDLGLEKGAEHVITVVIDHMGMETNWTPGLDFMKTPRGIIDYELSGHPQSDIGWKLTGNLGGEVHLDQTRGPLNEGGFYAERQGYHLPQPPTKSWQRASPLDGIEGPGIALYSTSFKLDLPKGYDVPLSFVFGNSTSGQKYRAQLYVNGWQFGKYINHLGPQTKFPVPEGILDYNGENYVSVTLWAQQTEGAKLDGFKLVADTAIQSAYRKPRLSWSDVWEKREGAY</sequence>
<dbReference type="Pfam" id="PF13364">
    <property type="entry name" value="BetaGal_ABD2"/>
    <property type="match status" value="2"/>
</dbReference>
<dbReference type="FunFam" id="2.60.120.260:FF:000088">
    <property type="entry name" value="Beta-galactosidase A"/>
    <property type="match status" value="1"/>
</dbReference>
<dbReference type="Pfam" id="PF01301">
    <property type="entry name" value="Glyco_hydro_35"/>
    <property type="match status" value="1"/>
</dbReference>
<protein>
    <recommendedName>
        <fullName evidence="4">beta-galactosidase</fullName>
        <ecNumber evidence="4">3.2.1.23</ecNumber>
    </recommendedName>
</protein>
<dbReference type="SMART" id="SM01029">
    <property type="entry name" value="BetaGal_dom2"/>
    <property type="match status" value="1"/>
</dbReference>
<dbReference type="FunFam" id="3.20.20.80:FF:000040">
    <property type="entry name" value="Beta-galactosidase A"/>
    <property type="match status" value="1"/>
</dbReference>
<reference evidence="16 17" key="1">
    <citation type="journal article" date="2020" name="Microbiol. Resour. Announc.">
        <title>Draft Genome Sequence of a Cladosporium Species Isolated from the Mesophotic Ascidian Didemnum maculosum.</title>
        <authorList>
            <person name="Gioti A."/>
            <person name="Siaperas R."/>
            <person name="Nikolaivits E."/>
            <person name="Le Goff G."/>
            <person name="Ouazzani J."/>
            <person name="Kotoulas G."/>
            <person name="Topakas E."/>
        </authorList>
    </citation>
    <scope>NUCLEOTIDE SEQUENCE [LARGE SCALE GENOMIC DNA]</scope>
    <source>
        <strain evidence="16 17">TM138-S3</strain>
    </source>
</reference>
<dbReference type="RefSeq" id="XP_069227022.1">
    <property type="nucleotide sequence ID" value="XM_069375938.1"/>
</dbReference>
<evidence type="ECO:0000313" key="17">
    <source>
        <dbReference type="Proteomes" id="UP000803884"/>
    </source>
</evidence>
<evidence type="ECO:0000259" key="15">
    <source>
        <dbReference type="SMART" id="SM01029"/>
    </source>
</evidence>
<dbReference type="GO" id="GO:0004565">
    <property type="term" value="F:beta-galactosidase activity"/>
    <property type="evidence" value="ECO:0007669"/>
    <property type="project" value="UniProtKB-EC"/>
</dbReference>
<evidence type="ECO:0000256" key="3">
    <source>
        <dbReference type="ARBA" id="ARBA00009809"/>
    </source>
</evidence>
<dbReference type="Gene3D" id="2.60.390.10">
    <property type="entry name" value="Beta-galactosidase, domain 3"/>
    <property type="match status" value="1"/>
</dbReference>
<feature type="domain" description="Beta-galactosidase" evidence="15">
    <location>
        <begin position="388"/>
        <end position="565"/>
    </location>
</feature>
<dbReference type="InterPro" id="IPR025972">
    <property type="entry name" value="BetaGal_dom3"/>
</dbReference>
<keyword evidence="9" id="KW-0325">Glycoprotein</keyword>
<dbReference type="InterPro" id="IPR018954">
    <property type="entry name" value="Betagal_dom2"/>
</dbReference>
<dbReference type="InterPro" id="IPR036833">
    <property type="entry name" value="BetaGal_dom3_sf"/>
</dbReference>
<dbReference type="FunFam" id="2.60.120.260:FF:000065">
    <property type="entry name" value="Beta-galactosidase A"/>
    <property type="match status" value="1"/>
</dbReference>
<keyword evidence="5" id="KW-0964">Secreted</keyword>
<dbReference type="GO" id="GO:0005576">
    <property type="term" value="C:extracellular region"/>
    <property type="evidence" value="ECO:0007669"/>
    <property type="project" value="UniProtKB-SubCell"/>
</dbReference>
<evidence type="ECO:0000256" key="9">
    <source>
        <dbReference type="ARBA" id="ARBA00023180"/>
    </source>
</evidence>
<keyword evidence="11" id="KW-0326">Glycosidase</keyword>
<dbReference type="SUPFAM" id="SSF51011">
    <property type="entry name" value="Glycosyl hydrolase domain"/>
    <property type="match status" value="1"/>
</dbReference>
<dbReference type="Gene3D" id="2.102.20.10">
    <property type="entry name" value="Beta-galactosidase, domain 2"/>
    <property type="match status" value="1"/>
</dbReference>
<proteinExistence type="inferred from homology"/>
<dbReference type="InterPro" id="IPR025300">
    <property type="entry name" value="BetaGal_jelly_roll_dom"/>
</dbReference>
<dbReference type="FunFam" id="2.102.20.10:FF:000001">
    <property type="entry name" value="Beta-galactosidase A"/>
    <property type="match status" value="1"/>
</dbReference>
<dbReference type="AlphaFoldDB" id="A0AB34KJF2"/>
<dbReference type="Proteomes" id="UP000803884">
    <property type="component" value="Unassembled WGS sequence"/>
</dbReference>
<evidence type="ECO:0000256" key="2">
    <source>
        <dbReference type="ARBA" id="ARBA00004613"/>
    </source>
</evidence>
<dbReference type="InterPro" id="IPR017853">
    <property type="entry name" value="GH"/>
</dbReference>
<dbReference type="EC" id="3.2.1.23" evidence="4"/>
<gene>
    <name evidence="16" type="ORF">WHR41_07333</name>
</gene>
<dbReference type="SUPFAM" id="SSF51445">
    <property type="entry name" value="(Trans)glycosidases"/>
    <property type="match status" value="1"/>
</dbReference>
<comment type="similarity">
    <text evidence="3 13">Belongs to the glycosyl hydrolase 35 family.</text>
</comment>
<dbReference type="GO" id="GO:0000272">
    <property type="term" value="P:polysaccharide catabolic process"/>
    <property type="evidence" value="ECO:0007669"/>
    <property type="project" value="UniProtKB-KW"/>
</dbReference>
<dbReference type="GeneID" id="96008776"/>
<comment type="caution">
    <text evidence="16">The sequence shown here is derived from an EMBL/GenBank/DDBJ whole genome shotgun (WGS) entry which is preliminary data.</text>
</comment>
<accession>A0AB34KJF2</accession>
<dbReference type="SUPFAM" id="SSF117100">
    <property type="entry name" value="Beta-galactosidase LacA, domain 3"/>
    <property type="match status" value="1"/>
</dbReference>
<name>A0AB34KJF2_9PEZI</name>
<dbReference type="PANTHER" id="PTHR23421">
    <property type="entry name" value="BETA-GALACTOSIDASE RELATED"/>
    <property type="match status" value="1"/>
</dbReference>
<comment type="catalytic activity">
    <reaction evidence="1">
        <text>Hydrolysis of terminal non-reducing beta-D-galactose residues in beta-D-galactosides.</text>
        <dbReference type="EC" id="3.2.1.23"/>
    </reaction>
</comment>
<feature type="signal peptide" evidence="14">
    <location>
        <begin position="1"/>
        <end position="21"/>
    </location>
</feature>
<evidence type="ECO:0000256" key="8">
    <source>
        <dbReference type="ARBA" id="ARBA00023157"/>
    </source>
</evidence>